<dbReference type="AlphaFoldDB" id="A0A1I2KWA6"/>
<dbReference type="Proteomes" id="UP000199052">
    <property type="component" value="Unassembled WGS sequence"/>
</dbReference>
<evidence type="ECO:0000313" key="1">
    <source>
        <dbReference type="EMBL" id="NYH84693.1"/>
    </source>
</evidence>
<proteinExistence type="predicted"/>
<dbReference type="Proteomes" id="UP000533017">
    <property type="component" value="Unassembled WGS sequence"/>
</dbReference>
<accession>A0A1I2KWA6</accession>
<evidence type="ECO:0000313" key="3">
    <source>
        <dbReference type="Proteomes" id="UP000199052"/>
    </source>
</evidence>
<dbReference type="EMBL" id="JACBZA010000001">
    <property type="protein sequence ID" value="NYH84693.1"/>
    <property type="molecule type" value="Genomic_DNA"/>
</dbReference>
<dbReference type="EMBL" id="FOOI01000001">
    <property type="protein sequence ID" value="SFF70853.1"/>
    <property type="molecule type" value="Genomic_DNA"/>
</dbReference>
<protein>
    <submittedName>
        <fullName evidence="2">Uncharacterized protein</fullName>
    </submittedName>
</protein>
<organism evidence="2 3">
    <name type="scientific">Actinopolymorpha cephalotaxi</name>
    <dbReference type="NCBI Taxonomy" id="504797"/>
    <lineage>
        <taxon>Bacteria</taxon>
        <taxon>Bacillati</taxon>
        <taxon>Actinomycetota</taxon>
        <taxon>Actinomycetes</taxon>
        <taxon>Propionibacteriales</taxon>
        <taxon>Actinopolymorphaceae</taxon>
        <taxon>Actinopolymorpha</taxon>
    </lineage>
</organism>
<dbReference type="OrthoDB" id="5176683at2"/>
<dbReference type="RefSeq" id="WP_092880682.1">
    <property type="nucleotide sequence ID" value="NZ_FOOI01000001.1"/>
</dbReference>
<name>A0A1I2KWA6_9ACTN</name>
<keyword evidence="4" id="KW-1185">Reference proteome</keyword>
<evidence type="ECO:0000313" key="4">
    <source>
        <dbReference type="Proteomes" id="UP000533017"/>
    </source>
</evidence>
<reference evidence="2 3" key="1">
    <citation type="submission" date="2016-10" db="EMBL/GenBank/DDBJ databases">
        <authorList>
            <person name="de Groot N.N."/>
        </authorList>
    </citation>
    <scope>NUCLEOTIDE SEQUENCE [LARGE SCALE GENOMIC DNA]</scope>
    <source>
        <strain evidence="2 3">CPCC 202808</strain>
    </source>
</reference>
<dbReference type="STRING" id="504797.SAMN05421678_101550"/>
<reference evidence="1 4" key="2">
    <citation type="submission" date="2020-07" db="EMBL/GenBank/DDBJ databases">
        <title>Sequencing the genomes of 1000 actinobacteria strains.</title>
        <authorList>
            <person name="Klenk H.-P."/>
        </authorList>
    </citation>
    <scope>NUCLEOTIDE SEQUENCE [LARGE SCALE GENOMIC DNA]</scope>
    <source>
        <strain evidence="1 4">DSM 45117</strain>
    </source>
</reference>
<evidence type="ECO:0000313" key="2">
    <source>
        <dbReference type="EMBL" id="SFF70853.1"/>
    </source>
</evidence>
<gene>
    <name evidence="1" type="ORF">FHR37_003544</name>
    <name evidence="2" type="ORF">SAMN05421678_101550</name>
</gene>
<sequence length="78" mass="7466">MEPDGQGGGDGAFLARVTQGPRAALVRCTLSGRCELATPVRPIPHAGAGPVLPTTFGPMAAGNVAIGGNAGDAGAAGN</sequence>